<keyword evidence="20" id="KW-1185">Reference proteome</keyword>
<keyword evidence="11 15" id="KW-0804">Transcription</keyword>
<dbReference type="RefSeq" id="XP_008716332.1">
    <property type="nucleotide sequence ID" value="XM_008718110.1"/>
</dbReference>
<dbReference type="FunFam" id="3.40.50.150:FF:000033">
    <property type="entry name" value="Histone-lysine N-methyltransferase, H3 lysine-79 specific"/>
    <property type="match status" value="1"/>
</dbReference>
<evidence type="ECO:0000256" key="17">
    <source>
        <dbReference type="SAM" id="MobiDB-lite"/>
    </source>
</evidence>
<sequence length="531" mass="60339">MSTSGTVPSLLSLKKKKPPPKMMTKVERIVTKKPIPPPVQAPPRQLKPAAKPANGLGRKEATPRRSHTPASSRPSSKEPVERIKQERSRPNKRASPTVSTPQFTSDDEDEKEEAQPRKRARVEQVIDPNRRIRDSDAFTGTGVDLDRVHACEIANSNLEEHNRSQYVPFFTALMEGEREEPDVYLQYPGAAANPEKYQLVRPVDSSDFRPITEIFETMKVVSEYYLDDASAERVFCEEDGSGLYQKLKRPLIHAERGKVGAQTSFIEIIEEYNRLIVAKRADGTIATTIDSMQNIPLSLINHIIKNQIYSRTVSPSVHLVRQYEGFSDNVYGELLPMFLSKIFKETKLRSDQIFVDLGSGVGNCVLQAALETGCEAWGCEMMDNPAKLADLQAQEFPARCKLWGLKPGPIHLIHADFLQNDQIREVLKQADVILINNQAFTAELNDKLKNYFLDLKEGAQIVSLKYYRDPLHRIKESNQYDPVNVLKVKEMERFSGMVSWTDDPGKWYLQTKDTKELRDFESRTKLNGHRL</sequence>
<dbReference type="GO" id="GO:0042393">
    <property type="term" value="F:histone binding"/>
    <property type="evidence" value="ECO:0007669"/>
    <property type="project" value="InterPro"/>
</dbReference>
<dbReference type="HOGENOM" id="CLU_027287_2_0_1"/>
<gene>
    <name evidence="19" type="ORF">HMPREF1541_03760</name>
</gene>
<dbReference type="GeneID" id="19971099"/>
<feature type="domain" description="DOT1" evidence="18">
    <location>
        <begin position="181"/>
        <end position="525"/>
    </location>
</feature>
<evidence type="ECO:0000256" key="3">
    <source>
        <dbReference type="ARBA" id="ARBA00012190"/>
    </source>
</evidence>
<comment type="subcellular location">
    <subcellularLocation>
        <location evidence="2 15">Nucleus</location>
    </subcellularLocation>
</comment>
<dbReference type="eggNOG" id="KOG3924">
    <property type="taxonomic scope" value="Eukaryota"/>
</dbReference>
<accession>W2S190</accession>
<comment type="function">
    <text evidence="1 15">Histone methyltransferase that specifically trimethylates histone H3 to form H3K79me3. This methylation is required for telomere silencing and for the pachytene checkpoint during the meiotic cell cycle by allowing the recruitment of RAD9 to double strand breaks. Nucleosomes are preferred as substrate compared to free histone.</text>
</comment>
<dbReference type="EC" id="2.1.1.360" evidence="3 15"/>
<evidence type="ECO:0000256" key="14">
    <source>
        <dbReference type="ARBA" id="ARBA00047770"/>
    </source>
</evidence>
<organism evidence="19 20">
    <name type="scientific">Cyphellophora europaea (strain CBS 101466)</name>
    <name type="common">Phialophora europaea</name>
    <dbReference type="NCBI Taxonomy" id="1220924"/>
    <lineage>
        <taxon>Eukaryota</taxon>
        <taxon>Fungi</taxon>
        <taxon>Dikarya</taxon>
        <taxon>Ascomycota</taxon>
        <taxon>Pezizomycotina</taxon>
        <taxon>Eurotiomycetes</taxon>
        <taxon>Chaetothyriomycetidae</taxon>
        <taxon>Chaetothyriales</taxon>
        <taxon>Cyphellophoraceae</taxon>
        <taxon>Cyphellophora</taxon>
    </lineage>
</organism>
<dbReference type="GO" id="GO:0032259">
    <property type="term" value="P:methylation"/>
    <property type="evidence" value="ECO:0007669"/>
    <property type="project" value="UniProtKB-KW"/>
</dbReference>
<dbReference type="InterPro" id="IPR021162">
    <property type="entry name" value="Dot1"/>
</dbReference>
<dbReference type="AlphaFoldDB" id="W2S190"/>
<dbReference type="GO" id="GO:0000781">
    <property type="term" value="C:chromosome, telomeric region"/>
    <property type="evidence" value="ECO:0007669"/>
    <property type="project" value="GOC"/>
</dbReference>
<comment type="similarity">
    <text evidence="15">Belongs to the class I-like SAM-binding methyltransferase superfamily. DOT1 family.</text>
</comment>
<keyword evidence="7 15" id="KW-0949">S-adenosyl-L-methionine</keyword>
<keyword evidence="5 15" id="KW-0489">Methyltransferase</keyword>
<dbReference type="GO" id="GO:0140956">
    <property type="term" value="F:histone H3K79 trimethyltransferase activity"/>
    <property type="evidence" value="ECO:0007669"/>
    <property type="project" value="UniProtKB-EC"/>
</dbReference>
<evidence type="ECO:0000256" key="11">
    <source>
        <dbReference type="ARBA" id="ARBA00023163"/>
    </source>
</evidence>
<evidence type="ECO:0000256" key="4">
    <source>
        <dbReference type="ARBA" id="ARBA00020987"/>
    </source>
</evidence>
<dbReference type="VEuPathDB" id="FungiDB:HMPREF1541_03760"/>
<evidence type="ECO:0000256" key="1">
    <source>
        <dbReference type="ARBA" id="ARBA00003482"/>
    </source>
</evidence>
<feature type="binding site" evidence="16">
    <location>
        <begin position="331"/>
        <end position="334"/>
    </location>
    <ligand>
        <name>S-adenosyl-L-methionine</name>
        <dbReference type="ChEBI" id="CHEBI:59789"/>
    </ligand>
</feature>
<evidence type="ECO:0000259" key="18">
    <source>
        <dbReference type="PROSITE" id="PS51569"/>
    </source>
</evidence>
<feature type="compositionally biased region" description="Polar residues" evidence="17">
    <location>
        <begin position="94"/>
        <end position="104"/>
    </location>
</feature>
<dbReference type="EMBL" id="KB822719">
    <property type="protein sequence ID" value="ETN41823.1"/>
    <property type="molecule type" value="Genomic_DNA"/>
</dbReference>
<feature type="binding site" evidence="16">
    <location>
        <begin position="354"/>
        <end position="363"/>
    </location>
    <ligand>
        <name>S-adenosyl-L-methionine</name>
        <dbReference type="ChEBI" id="CHEBI:59789"/>
    </ligand>
</feature>
<dbReference type="OrthoDB" id="443402at2759"/>
<dbReference type="GO" id="GO:0006281">
    <property type="term" value="P:DNA repair"/>
    <property type="evidence" value="ECO:0007669"/>
    <property type="project" value="InterPro"/>
</dbReference>
<dbReference type="Gene3D" id="1.10.260.170">
    <property type="match status" value="1"/>
</dbReference>
<dbReference type="InterPro" id="IPR025789">
    <property type="entry name" value="DOT1_dom"/>
</dbReference>
<keyword evidence="9 15" id="KW-0156">Chromatin regulator</keyword>
<dbReference type="PANTHER" id="PTHR21451">
    <property type="entry name" value="HISTONE H3 METHYLTRANSFERASE"/>
    <property type="match status" value="1"/>
</dbReference>
<dbReference type="GO" id="GO:0000077">
    <property type="term" value="P:DNA damage checkpoint signaling"/>
    <property type="evidence" value="ECO:0007669"/>
    <property type="project" value="InterPro"/>
</dbReference>
<keyword evidence="12 15" id="KW-0539">Nucleus</keyword>
<feature type="binding site" evidence="16">
    <location>
        <position position="380"/>
    </location>
    <ligand>
        <name>S-adenosyl-L-methionine</name>
        <dbReference type="ChEBI" id="CHEBI:59789"/>
    </ligand>
</feature>
<dbReference type="CDD" id="cd02440">
    <property type="entry name" value="AdoMet_MTases"/>
    <property type="match status" value="1"/>
</dbReference>
<keyword evidence="8" id="KW-0677">Repeat</keyword>
<dbReference type="PIRSF" id="PIRSF017570">
    <property type="entry name" value="Histone_H3-K79_MeTrfase"/>
    <property type="match status" value="1"/>
</dbReference>
<name>W2S190_CYPE1</name>
<evidence type="ECO:0000256" key="7">
    <source>
        <dbReference type="ARBA" id="ARBA00022691"/>
    </source>
</evidence>
<dbReference type="GO" id="GO:0000786">
    <property type="term" value="C:nucleosome"/>
    <property type="evidence" value="ECO:0007669"/>
    <property type="project" value="InterPro"/>
</dbReference>
<protein>
    <recommendedName>
        <fullName evidence="4 15">Histone-lysine N-methyltransferase, H3 lysine-79 specific</fullName>
        <ecNumber evidence="3 15">2.1.1.360</ecNumber>
    </recommendedName>
    <alternativeName>
        <fullName evidence="13 15">Histone H3-K79 methyltransferase</fullName>
    </alternativeName>
</protein>
<evidence type="ECO:0000313" key="20">
    <source>
        <dbReference type="Proteomes" id="UP000030752"/>
    </source>
</evidence>
<dbReference type="Proteomes" id="UP000030752">
    <property type="component" value="Unassembled WGS sequence"/>
</dbReference>
<keyword evidence="6 15" id="KW-0808">Transferase</keyword>
<proteinExistence type="inferred from homology"/>
<dbReference type="InterPro" id="IPR029063">
    <property type="entry name" value="SAM-dependent_MTases_sf"/>
</dbReference>
<dbReference type="STRING" id="1220924.W2S190"/>
<dbReference type="GO" id="GO:0005634">
    <property type="term" value="C:nucleus"/>
    <property type="evidence" value="ECO:0007669"/>
    <property type="project" value="UniProtKB-SubCell"/>
</dbReference>
<dbReference type="Pfam" id="PF08123">
    <property type="entry name" value="DOT1"/>
    <property type="match status" value="1"/>
</dbReference>
<keyword evidence="10 15" id="KW-0805">Transcription regulation</keyword>
<dbReference type="GO" id="GO:0031509">
    <property type="term" value="P:subtelomeric heterochromatin formation"/>
    <property type="evidence" value="ECO:0007669"/>
    <property type="project" value="InterPro"/>
</dbReference>
<evidence type="ECO:0000256" key="5">
    <source>
        <dbReference type="ARBA" id="ARBA00022603"/>
    </source>
</evidence>
<evidence type="ECO:0000313" key="19">
    <source>
        <dbReference type="EMBL" id="ETN41823.1"/>
    </source>
</evidence>
<evidence type="ECO:0000256" key="16">
    <source>
        <dbReference type="PIRSR" id="PIRSR017570-1"/>
    </source>
</evidence>
<evidence type="ECO:0000256" key="10">
    <source>
        <dbReference type="ARBA" id="ARBA00023015"/>
    </source>
</evidence>
<evidence type="ECO:0000256" key="15">
    <source>
        <dbReference type="PIRNR" id="PIRNR017570"/>
    </source>
</evidence>
<evidence type="ECO:0000256" key="9">
    <source>
        <dbReference type="ARBA" id="ARBA00022853"/>
    </source>
</evidence>
<evidence type="ECO:0000256" key="12">
    <source>
        <dbReference type="ARBA" id="ARBA00023242"/>
    </source>
</evidence>
<feature type="region of interest" description="Disordered" evidence="17">
    <location>
        <begin position="1"/>
        <end position="128"/>
    </location>
</feature>
<evidence type="ECO:0000256" key="8">
    <source>
        <dbReference type="ARBA" id="ARBA00022737"/>
    </source>
</evidence>
<dbReference type="PANTHER" id="PTHR21451:SF0">
    <property type="entry name" value="HISTONE-LYSINE N-METHYLTRANSFERASE, H3 LYSINE-79 SPECIFIC"/>
    <property type="match status" value="1"/>
</dbReference>
<feature type="compositionally biased region" description="Basic and acidic residues" evidence="17">
    <location>
        <begin position="75"/>
        <end position="89"/>
    </location>
</feature>
<feature type="compositionally biased region" description="Basic and acidic residues" evidence="17">
    <location>
        <begin position="113"/>
        <end position="128"/>
    </location>
</feature>
<evidence type="ECO:0000256" key="6">
    <source>
        <dbReference type="ARBA" id="ARBA00022679"/>
    </source>
</evidence>
<dbReference type="PROSITE" id="PS51569">
    <property type="entry name" value="DOT1"/>
    <property type="match status" value="1"/>
</dbReference>
<dbReference type="Gene3D" id="3.40.50.150">
    <property type="entry name" value="Vaccinia Virus protein VP39"/>
    <property type="match status" value="1"/>
</dbReference>
<dbReference type="InParanoid" id="W2S190"/>
<comment type="catalytic activity">
    <reaction evidence="14 15">
        <text>L-lysyl(79)-[histone H3] + 3 S-adenosyl-L-methionine = N(6),N(6),N(6)-trimethyl-L-lysyl(79)-[histone H3] + 3 S-adenosyl-L-homocysteine + 3 H(+)</text>
        <dbReference type="Rhea" id="RHEA:60328"/>
        <dbReference type="Rhea" id="RHEA-COMP:15549"/>
        <dbReference type="Rhea" id="RHEA-COMP:15552"/>
        <dbReference type="ChEBI" id="CHEBI:15378"/>
        <dbReference type="ChEBI" id="CHEBI:29969"/>
        <dbReference type="ChEBI" id="CHEBI:57856"/>
        <dbReference type="ChEBI" id="CHEBI:59789"/>
        <dbReference type="ChEBI" id="CHEBI:61961"/>
        <dbReference type="EC" id="2.1.1.360"/>
    </reaction>
</comment>
<feature type="binding site" evidence="16">
    <location>
        <begin position="416"/>
        <end position="417"/>
    </location>
    <ligand>
        <name>S-adenosyl-L-methionine</name>
        <dbReference type="ChEBI" id="CHEBI:59789"/>
    </ligand>
</feature>
<evidence type="ECO:0000256" key="2">
    <source>
        <dbReference type="ARBA" id="ARBA00004123"/>
    </source>
</evidence>
<evidence type="ECO:0000256" key="13">
    <source>
        <dbReference type="ARBA" id="ARBA00029821"/>
    </source>
</evidence>
<dbReference type="InterPro" id="IPR030445">
    <property type="entry name" value="H3-K79_meTrfase"/>
</dbReference>
<dbReference type="SUPFAM" id="SSF53335">
    <property type="entry name" value="S-adenosyl-L-methionine-dependent methyltransferases"/>
    <property type="match status" value="1"/>
</dbReference>
<reference evidence="19 20" key="1">
    <citation type="submission" date="2013-03" db="EMBL/GenBank/DDBJ databases">
        <title>The Genome Sequence of Phialophora europaea CBS 101466.</title>
        <authorList>
            <consortium name="The Broad Institute Genomics Platform"/>
            <person name="Cuomo C."/>
            <person name="de Hoog S."/>
            <person name="Gorbushina A."/>
            <person name="Walker B."/>
            <person name="Young S.K."/>
            <person name="Zeng Q."/>
            <person name="Gargeya S."/>
            <person name="Fitzgerald M."/>
            <person name="Haas B."/>
            <person name="Abouelleil A."/>
            <person name="Allen A.W."/>
            <person name="Alvarado L."/>
            <person name="Arachchi H.M."/>
            <person name="Berlin A.M."/>
            <person name="Chapman S.B."/>
            <person name="Gainer-Dewar J."/>
            <person name="Goldberg J."/>
            <person name="Griggs A."/>
            <person name="Gujja S."/>
            <person name="Hansen M."/>
            <person name="Howarth C."/>
            <person name="Imamovic A."/>
            <person name="Ireland A."/>
            <person name="Larimer J."/>
            <person name="McCowan C."/>
            <person name="Murphy C."/>
            <person name="Pearson M."/>
            <person name="Poon T.W."/>
            <person name="Priest M."/>
            <person name="Roberts A."/>
            <person name="Saif S."/>
            <person name="Shea T."/>
            <person name="Sisk P."/>
            <person name="Sykes S."/>
            <person name="Wortman J."/>
            <person name="Nusbaum C."/>
            <person name="Birren B."/>
        </authorList>
    </citation>
    <scope>NUCLEOTIDE SEQUENCE [LARGE SCALE GENOMIC DNA]</scope>
    <source>
        <strain evidence="19 20">CBS 101466</strain>
    </source>
</reference>